<comment type="caution">
    <text evidence="4">The sequence shown here is derived from an EMBL/GenBank/DDBJ whole genome shotgun (WGS) entry which is preliminary data.</text>
</comment>
<dbReference type="InterPro" id="IPR014710">
    <property type="entry name" value="RmlC-like_jellyroll"/>
</dbReference>
<protein>
    <recommendedName>
        <fullName evidence="3">Pirin N-terminal domain-containing protein</fullName>
    </recommendedName>
</protein>
<dbReference type="AlphaFoldDB" id="A0A198AAU8"/>
<evidence type="ECO:0000256" key="1">
    <source>
        <dbReference type="ARBA" id="ARBA00008416"/>
    </source>
</evidence>
<dbReference type="InterPro" id="IPR011051">
    <property type="entry name" value="RmlC_Cupin_sf"/>
</dbReference>
<dbReference type="STRING" id="1850517.A8708_32395"/>
<proteinExistence type="inferred from homology"/>
<dbReference type="Pfam" id="PF02678">
    <property type="entry name" value="Pirin"/>
    <property type="match status" value="1"/>
</dbReference>
<evidence type="ECO:0000313" key="4">
    <source>
        <dbReference type="EMBL" id="OAS18230.1"/>
    </source>
</evidence>
<dbReference type="EMBL" id="LYPB01000067">
    <property type="protein sequence ID" value="OAS18230.1"/>
    <property type="molecule type" value="Genomic_DNA"/>
</dbReference>
<comment type="similarity">
    <text evidence="1 2">Belongs to the pirin family.</text>
</comment>
<name>A0A198AAU8_9BACL</name>
<dbReference type="InterPro" id="IPR012093">
    <property type="entry name" value="Pirin"/>
</dbReference>
<dbReference type="InterPro" id="IPR003829">
    <property type="entry name" value="Pirin_N_dom"/>
</dbReference>
<dbReference type="OrthoDB" id="321327at2"/>
<keyword evidence="5" id="KW-1185">Reference proteome</keyword>
<dbReference type="SUPFAM" id="SSF51182">
    <property type="entry name" value="RmlC-like cupins"/>
    <property type="match status" value="1"/>
</dbReference>
<dbReference type="Proteomes" id="UP000078454">
    <property type="component" value="Unassembled WGS sequence"/>
</dbReference>
<reference evidence="4 5" key="1">
    <citation type="submission" date="2016-05" db="EMBL/GenBank/DDBJ databases">
        <title>Paenibacillus sp. 1ZS3-15 nov., isolated from the rhizosphere soil.</title>
        <authorList>
            <person name="Zhang X.X."/>
            <person name="Zhang J."/>
        </authorList>
    </citation>
    <scope>NUCLEOTIDE SEQUENCE [LARGE SCALE GENOMIC DNA]</scope>
    <source>
        <strain evidence="4 5">1ZS3-15</strain>
    </source>
</reference>
<dbReference type="Gene3D" id="2.60.120.10">
    <property type="entry name" value="Jelly Rolls"/>
    <property type="match status" value="1"/>
</dbReference>
<organism evidence="4 5">
    <name type="scientific">Paenibacillus oryzisoli</name>
    <dbReference type="NCBI Taxonomy" id="1850517"/>
    <lineage>
        <taxon>Bacteria</taxon>
        <taxon>Bacillati</taxon>
        <taxon>Bacillota</taxon>
        <taxon>Bacilli</taxon>
        <taxon>Bacillales</taxon>
        <taxon>Paenibacillaceae</taxon>
        <taxon>Paenibacillus</taxon>
    </lineage>
</organism>
<gene>
    <name evidence="4" type="ORF">A8708_32395</name>
</gene>
<feature type="domain" description="Pirin N-terminal" evidence="3">
    <location>
        <begin position="53"/>
        <end position="118"/>
    </location>
</feature>
<evidence type="ECO:0000256" key="2">
    <source>
        <dbReference type="RuleBase" id="RU003457"/>
    </source>
</evidence>
<dbReference type="PANTHER" id="PTHR43212:SF3">
    <property type="entry name" value="QUERCETIN 2,3-DIOXYGENASE"/>
    <property type="match status" value="1"/>
</dbReference>
<evidence type="ECO:0000259" key="3">
    <source>
        <dbReference type="Pfam" id="PF02678"/>
    </source>
</evidence>
<dbReference type="PANTHER" id="PTHR43212">
    <property type="entry name" value="QUERCETIN 2,3-DIOXYGENASE"/>
    <property type="match status" value="1"/>
</dbReference>
<sequence length="272" mass="29771">MSIHIYSASEQGVGAFDGGKFIEQRAISFPGEKTAVDRVGPLFYWAWGKASDVSEIGMHPHKAFEIVTYVIDGLVEHRDSLGSLETVTNGGAQVIQAGSGVYHSEAFRRAGSEAMQIWFEPHLSETVKKPATYNQYEHELFPVNQAAGTTVKEVIGGDAPIHLDADVRMYDWQIEPGAAFSYDLELGRRTAFLVIRGEGEGRVGAVGNGQDQGQGQGQDLDQERKNLFHKDFVVAHAVSEGEALHLLASNEQGLRIIAIDVPEDPGYALYRK</sequence>
<accession>A0A198AAU8</accession>
<dbReference type="RefSeq" id="WP_068664658.1">
    <property type="nucleotide sequence ID" value="NZ_LYPB01000067.1"/>
</dbReference>
<evidence type="ECO:0000313" key="5">
    <source>
        <dbReference type="Proteomes" id="UP000078454"/>
    </source>
</evidence>